<dbReference type="RefSeq" id="WP_130585711.1">
    <property type="nucleotide sequence ID" value="NZ_AP019389.1"/>
</dbReference>
<gene>
    <name evidence="1" type="ORF">EKJ_03990</name>
</gene>
<dbReference type="Proteomes" id="UP000290057">
    <property type="component" value="Chromosome"/>
</dbReference>
<reference evidence="1 2" key="1">
    <citation type="submission" date="2019-01" db="EMBL/GenBank/DDBJ databases">
        <title>Complete genome sequence of Erythrobacter flavus KJ5.</title>
        <authorList>
            <person name="Kanesaki Y."/>
            <person name="Brotosudarmo T."/>
            <person name="Moriuchi R."/>
            <person name="Awai K."/>
        </authorList>
    </citation>
    <scope>NUCLEOTIDE SEQUENCE [LARGE SCALE GENOMIC DNA]</scope>
    <source>
        <strain evidence="1 2">KJ5</strain>
    </source>
</reference>
<keyword evidence="2" id="KW-1185">Reference proteome</keyword>
<protein>
    <submittedName>
        <fullName evidence="1">Uncharacterized protein</fullName>
    </submittedName>
</protein>
<sequence>MACSRRGALEILALGGLWAGLGGAARALDTERVSPQPGAFLLRRELERGLKGGETLRVIREWDGRFEREHDKLWARGEQVSCIVEAPAILEPVVAIERARVSPGPFPAQLDPLGRIVGREPAARGSSAREAVRTALAMLTAAGKSGEQIAEARRDLARIVASSASLLETVPPDLFYPTPGKAHDRRQLDLPGGLEGEVFVSVEATARTNGMLECLERKIVTQIGEDIRPSRECWKLEPV</sequence>
<dbReference type="EMBL" id="AP019389">
    <property type="protein sequence ID" value="BBI19552.1"/>
    <property type="molecule type" value="Genomic_DNA"/>
</dbReference>
<evidence type="ECO:0000313" key="2">
    <source>
        <dbReference type="Proteomes" id="UP000290057"/>
    </source>
</evidence>
<dbReference type="AlphaFoldDB" id="A0A3T1CF15"/>
<dbReference type="PROSITE" id="PS51318">
    <property type="entry name" value="TAT"/>
    <property type="match status" value="1"/>
</dbReference>
<proteinExistence type="predicted"/>
<accession>A0A3T1CF15</accession>
<dbReference type="InterPro" id="IPR006311">
    <property type="entry name" value="TAT_signal"/>
</dbReference>
<evidence type="ECO:0000313" key="1">
    <source>
        <dbReference type="EMBL" id="BBI19552.1"/>
    </source>
</evidence>
<organism evidence="1 2">
    <name type="scientific">Qipengyuania flava</name>
    <dbReference type="NCBI Taxonomy" id="192812"/>
    <lineage>
        <taxon>Bacteria</taxon>
        <taxon>Pseudomonadati</taxon>
        <taxon>Pseudomonadota</taxon>
        <taxon>Alphaproteobacteria</taxon>
        <taxon>Sphingomonadales</taxon>
        <taxon>Erythrobacteraceae</taxon>
        <taxon>Qipengyuania</taxon>
    </lineage>
</organism>
<name>A0A3T1CF15_9SPHN</name>